<gene>
    <name evidence="1" type="ORF">LG35_01185</name>
</gene>
<keyword evidence="2" id="KW-1185">Reference proteome</keyword>
<sequence>MAALTLPRAAAQDSLNAEQQALRSELYDFLKGEGYLPEIDGDGDIAFKAEGAKHWITVSNVDSSPFFVTVMRGAPYVEDYDYDRVLHAADELNLYKTAKVEAYDGFAVIKSSMYLRDAEDFTDVFPKLLEVMDDLYDDFLYEYENATLCGE</sequence>
<evidence type="ECO:0000313" key="2">
    <source>
        <dbReference type="Proteomes" id="UP000030889"/>
    </source>
</evidence>
<evidence type="ECO:0008006" key="3">
    <source>
        <dbReference type="Google" id="ProtNLM"/>
    </source>
</evidence>
<accession>A0ABR4YLF3</accession>
<evidence type="ECO:0000313" key="1">
    <source>
        <dbReference type="EMBL" id="KHE43087.1"/>
    </source>
</evidence>
<protein>
    <recommendedName>
        <fullName evidence="3">YbjN domain-containing protein</fullName>
    </recommendedName>
</protein>
<proteinExistence type="predicted"/>
<reference evidence="1 2" key="1">
    <citation type="submission" date="2014-09" db="EMBL/GenBank/DDBJ databases">
        <title>Alistipes sp. 627, sp. nov., a novel member of the family Rikenellaceae isolated from human faeces.</title>
        <authorList>
            <person name="Shkoporov A.N."/>
            <person name="Chaplin A.V."/>
            <person name="Motuzova O.V."/>
            <person name="Kafarskaia L.I."/>
            <person name="Khokhlova E.V."/>
            <person name="Efimov B.A."/>
        </authorList>
    </citation>
    <scope>NUCLEOTIDE SEQUENCE [LARGE SCALE GENOMIC DNA]</scope>
    <source>
        <strain evidence="1 2">627</strain>
    </source>
</reference>
<name>A0ABR4YLF3_9BACT</name>
<dbReference type="Proteomes" id="UP000030889">
    <property type="component" value="Unassembled WGS sequence"/>
</dbReference>
<organism evidence="1 2">
    <name type="scientific">Alistipes inops</name>
    <dbReference type="NCBI Taxonomy" id="1501391"/>
    <lineage>
        <taxon>Bacteria</taxon>
        <taxon>Pseudomonadati</taxon>
        <taxon>Bacteroidota</taxon>
        <taxon>Bacteroidia</taxon>
        <taxon>Bacteroidales</taxon>
        <taxon>Rikenellaceae</taxon>
        <taxon>Alistipes</taxon>
    </lineage>
</organism>
<dbReference type="EMBL" id="JRGF01000001">
    <property type="protein sequence ID" value="KHE43087.1"/>
    <property type="molecule type" value="Genomic_DNA"/>
</dbReference>
<comment type="caution">
    <text evidence="1">The sequence shown here is derived from an EMBL/GenBank/DDBJ whole genome shotgun (WGS) entry which is preliminary data.</text>
</comment>